<evidence type="ECO:0000256" key="2">
    <source>
        <dbReference type="ARBA" id="ARBA00022692"/>
    </source>
</evidence>
<evidence type="ECO:0000313" key="8">
    <source>
        <dbReference type="Proteomes" id="UP000231644"/>
    </source>
</evidence>
<keyword evidence="8" id="KW-1185">Reference proteome</keyword>
<keyword evidence="5" id="KW-0479">Metal-binding</keyword>
<feature type="transmembrane region" description="Helical" evidence="6">
    <location>
        <begin position="99"/>
        <end position="123"/>
    </location>
</feature>
<feature type="transmembrane region" description="Helical" evidence="6">
    <location>
        <begin position="18"/>
        <end position="37"/>
    </location>
</feature>
<dbReference type="OrthoDB" id="9813689at2"/>
<keyword evidence="5" id="KW-0862">Zinc</keyword>
<dbReference type="Proteomes" id="UP000231644">
    <property type="component" value="Unassembled WGS sequence"/>
</dbReference>
<feature type="transmembrane region" description="Helical" evidence="6">
    <location>
        <begin position="135"/>
        <end position="152"/>
    </location>
</feature>
<evidence type="ECO:0000256" key="6">
    <source>
        <dbReference type="SAM" id="Phobius"/>
    </source>
</evidence>
<gene>
    <name evidence="7" type="ORF">SAMN05421762_2672</name>
</gene>
<evidence type="ECO:0000256" key="3">
    <source>
        <dbReference type="ARBA" id="ARBA00022989"/>
    </source>
</evidence>
<dbReference type="STRING" id="517719.SAMN05421762_2672"/>
<name>A0A1I1N992_9RHOB</name>
<dbReference type="InterPro" id="IPR004254">
    <property type="entry name" value="AdipoR/HlyIII-related"/>
</dbReference>
<feature type="transmembrane region" description="Helical" evidence="6">
    <location>
        <begin position="49"/>
        <end position="70"/>
    </location>
</feature>
<protein>
    <submittedName>
        <fullName evidence="7">Hemolysin III</fullName>
    </submittedName>
</protein>
<feature type="transmembrane region" description="Helical" evidence="6">
    <location>
        <begin position="192"/>
        <end position="211"/>
    </location>
</feature>
<sequence>MTDTTFPSPVHSHRHADLAVHAIGFVAILTAGGLLVYKSILGLDPMLVLAVLVYVLCALASNLASLAYHFSTWHHRRKLLRRIDHAAIYPSISGTFTPFFVLAGTTWTMALLWICWGLTVLAVRNKITNETVKSRWSTASYLGLGAIGLSALPDLTHLPVATLWCILAGSAAYVVGTVFYARKSMPYRYAVWHKWVNIGGALMFAGIWIALSTQW</sequence>
<dbReference type="AlphaFoldDB" id="A0A1I1N992"/>
<feature type="transmembrane region" description="Helical" evidence="6">
    <location>
        <begin position="158"/>
        <end position="180"/>
    </location>
</feature>
<dbReference type="PANTHER" id="PTHR20855">
    <property type="entry name" value="ADIPOR/PROGESTIN RECEPTOR-RELATED"/>
    <property type="match status" value="1"/>
</dbReference>
<feature type="binding site" evidence="5">
    <location>
        <position position="69"/>
    </location>
    <ligand>
        <name>Zn(2+)</name>
        <dbReference type="ChEBI" id="CHEBI:29105"/>
    </ligand>
</feature>
<dbReference type="Pfam" id="PF03006">
    <property type="entry name" value="HlyIII"/>
    <property type="match status" value="1"/>
</dbReference>
<reference evidence="7 8" key="1">
    <citation type="submission" date="2016-10" db="EMBL/GenBank/DDBJ databases">
        <authorList>
            <person name="de Groot N.N."/>
        </authorList>
    </citation>
    <scope>NUCLEOTIDE SEQUENCE [LARGE SCALE GENOMIC DNA]</scope>
    <source>
        <strain evidence="7 8">DSM 29619</strain>
    </source>
</reference>
<dbReference type="GO" id="GO:0016020">
    <property type="term" value="C:membrane"/>
    <property type="evidence" value="ECO:0007669"/>
    <property type="project" value="UniProtKB-SubCell"/>
</dbReference>
<dbReference type="EMBL" id="FOLX01000001">
    <property type="protein sequence ID" value="SFC90310.1"/>
    <property type="molecule type" value="Genomic_DNA"/>
</dbReference>
<dbReference type="PANTHER" id="PTHR20855:SF3">
    <property type="entry name" value="LD03007P"/>
    <property type="match status" value="1"/>
</dbReference>
<evidence type="ECO:0000256" key="5">
    <source>
        <dbReference type="PIRSR" id="PIRSR604254-1"/>
    </source>
</evidence>
<keyword evidence="2 6" id="KW-0812">Transmembrane</keyword>
<organism evidence="7 8">
    <name type="scientific">Pseudooceanicola nitratireducens</name>
    <dbReference type="NCBI Taxonomy" id="517719"/>
    <lineage>
        <taxon>Bacteria</taxon>
        <taxon>Pseudomonadati</taxon>
        <taxon>Pseudomonadota</taxon>
        <taxon>Alphaproteobacteria</taxon>
        <taxon>Rhodobacterales</taxon>
        <taxon>Paracoccaceae</taxon>
        <taxon>Pseudooceanicola</taxon>
    </lineage>
</organism>
<keyword evidence="3 6" id="KW-1133">Transmembrane helix</keyword>
<accession>A0A1I1N992</accession>
<comment type="subcellular location">
    <subcellularLocation>
        <location evidence="1">Membrane</location>
        <topology evidence="1">Multi-pass membrane protein</topology>
    </subcellularLocation>
</comment>
<dbReference type="GO" id="GO:0046872">
    <property type="term" value="F:metal ion binding"/>
    <property type="evidence" value="ECO:0007669"/>
    <property type="project" value="UniProtKB-KW"/>
</dbReference>
<evidence type="ECO:0000256" key="4">
    <source>
        <dbReference type="ARBA" id="ARBA00023136"/>
    </source>
</evidence>
<proteinExistence type="predicted"/>
<evidence type="ECO:0000256" key="1">
    <source>
        <dbReference type="ARBA" id="ARBA00004141"/>
    </source>
</evidence>
<dbReference type="RefSeq" id="WP_093447156.1">
    <property type="nucleotide sequence ID" value="NZ_FNZG01000001.1"/>
</dbReference>
<evidence type="ECO:0000313" key="7">
    <source>
        <dbReference type="EMBL" id="SFC90310.1"/>
    </source>
</evidence>
<keyword evidence="4 6" id="KW-0472">Membrane</keyword>